<protein>
    <recommendedName>
        <fullName evidence="3">CBM-cenC domain-containing protein</fullName>
    </recommendedName>
</protein>
<dbReference type="Proteomes" id="UP001501469">
    <property type="component" value="Unassembled WGS sequence"/>
</dbReference>
<sequence length="173" mass="19015">MVLAVAAGCSSAPETGQWVGDLVTASDYEAVAGWVPGATSLSRDHAHSGRFADRIDAEHTFGLTFQLPLNQASVHALRGLDVEAWTYFSSLKSGGALQVQVWAHGPGQDAKPLYEEQLNLREQVTDSCHWTQVHRRFTLPDNLPGDANLRLFIWGNPSTKPVYFDDLRVKALE</sequence>
<comment type="caution">
    <text evidence="1">The sequence shown here is derived from an EMBL/GenBank/DDBJ whole genome shotgun (WGS) entry which is preliminary data.</text>
</comment>
<gene>
    <name evidence="1" type="ORF">GCM10022409_23640</name>
</gene>
<reference evidence="2" key="1">
    <citation type="journal article" date="2019" name="Int. J. Syst. Evol. Microbiol.">
        <title>The Global Catalogue of Microorganisms (GCM) 10K type strain sequencing project: providing services to taxonomists for standard genome sequencing and annotation.</title>
        <authorList>
            <consortium name="The Broad Institute Genomics Platform"/>
            <consortium name="The Broad Institute Genome Sequencing Center for Infectious Disease"/>
            <person name="Wu L."/>
            <person name="Ma J."/>
        </authorList>
    </citation>
    <scope>NUCLEOTIDE SEQUENCE [LARGE SCALE GENOMIC DNA]</scope>
    <source>
        <strain evidence="2">JCM 17225</strain>
    </source>
</reference>
<evidence type="ECO:0000313" key="2">
    <source>
        <dbReference type="Proteomes" id="UP001501469"/>
    </source>
</evidence>
<name>A0ABP7U8L7_9BACT</name>
<dbReference type="EMBL" id="BAABDK010000017">
    <property type="protein sequence ID" value="GAA4037741.1"/>
    <property type="molecule type" value="Genomic_DNA"/>
</dbReference>
<evidence type="ECO:0008006" key="3">
    <source>
        <dbReference type="Google" id="ProtNLM"/>
    </source>
</evidence>
<proteinExistence type="predicted"/>
<keyword evidence="2" id="KW-1185">Reference proteome</keyword>
<dbReference type="Gene3D" id="2.60.120.260">
    <property type="entry name" value="Galactose-binding domain-like"/>
    <property type="match status" value="1"/>
</dbReference>
<organism evidence="1 2">
    <name type="scientific">Hymenobacter glaciei</name>
    <dbReference type="NCBI Taxonomy" id="877209"/>
    <lineage>
        <taxon>Bacteria</taxon>
        <taxon>Pseudomonadati</taxon>
        <taxon>Bacteroidota</taxon>
        <taxon>Cytophagia</taxon>
        <taxon>Cytophagales</taxon>
        <taxon>Hymenobacteraceae</taxon>
        <taxon>Hymenobacter</taxon>
    </lineage>
</organism>
<accession>A0ABP7U8L7</accession>
<evidence type="ECO:0000313" key="1">
    <source>
        <dbReference type="EMBL" id="GAA4037741.1"/>
    </source>
</evidence>